<dbReference type="Gene3D" id="3.40.50.360">
    <property type="match status" value="1"/>
</dbReference>
<dbReference type="RefSeq" id="WP_043350409.1">
    <property type="nucleotide sequence ID" value="NZ_CP010536.1"/>
</dbReference>
<accession>A0A0C4YEP4</accession>
<dbReference type="InterPro" id="IPR003680">
    <property type="entry name" value="Flavodoxin_fold"/>
</dbReference>
<name>A0A0C4YEP4_9BURK</name>
<dbReference type="AlphaFoldDB" id="A0A0C4YEP4"/>
<dbReference type="GO" id="GO:0003955">
    <property type="term" value="F:NAD(P)H dehydrogenase (quinone) activity"/>
    <property type="evidence" value="ECO:0007669"/>
    <property type="project" value="TreeGrafter"/>
</dbReference>
<evidence type="ECO:0000313" key="3">
    <source>
        <dbReference type="EMBL" id="AJG21303.1"/>
    </source>
</evidence>
<dbReference type="GO" id="GO:0009055">
    <property type="term" value="F:electron transfer activity"/>
    <property type="evidence" value="ECO:0007669"/>
    <property type="project" value="TreeGrafter"/>
</dbReference>
<proteinExistence type="predicted"/>
<dbReference type="PANTHER" id="PTHR47307:SF2">
    <property type="entry name" value="GLUTATHIONE-REGULATED POTASSIUM-EFFLUX SYSTEM ANCILLARY PROTEIN KEFF"/>
    <property type="match status" value="1"/>
</dbReference>
<keyword evidence="1" id="KW-0560">Oxidoreductase</keyword>
<dbReference type="STRING" id="68895.RR42_m3953"/>
<dbReference type="PANTHER" id="PTHR47307">
    <property type="entry name" value="GLUTATHIONE-REGULATED POTASSIUM-EFFLUX SYSTEM ANCILLARY PROTEIN KEFG"/>
    <property type="match status" value="1"/>
</dbReference>
<dbReference type="GO" id="GO:0010181">
    <property type="term" value="F:FMN binding"/>
    <property type="evidence" value="ECO:0007669"/>
    <property type="project" value="TreeGrafter"/>
</dbReference>
<dbReference type="SUPFAM" id="SSF52218">
    <property type="entry name" value="Flavoproteins"/>
    <property type="match status" value="1"/>
</dbReference>
<keyword evidence="4" id="KW-1185">Reference proteome</keyword>
<dbReference type="InterPro" id="IPR029039">
    <property type="entry name" value="Flavoprotein-like_sf"/>
</dbReference>
<dbReference type="Proteomes" id="UP000031843">
    <property type="component" value="Chromosome main"/>
</dbReference>
<dbReference type="OrthoDB" id="9798454at2"/>
<dbReference type="KEGG" id="cbw:RR42_m3953"/>
<dbReference type="InterPro" id="IPR046980">
    <property type="entry name" value="KefG/KefF"/>
</dbReference>
<dbReference type="Pfam" id="PF02525">
    <property type="entry name" value="Flavodoxin_2"/>
    <property type="match status" value="1"/>
</dbReference>
<reference evidence="3 4" key="1">
    <citation type="journal article" date="2015" name="Genome Announc.">
        <title>Complete Genome Sequence of Cupriavidus basilensis 4G11, Isolated from the Oak Ridge Field Research Center Site.</title>
        <authorList>
            <person name="Ray J."/>
            <person name="Waters R.J."/>
            <person name="Skerker J.M."/>
            <person name="Kuehl J.V."/>
            <person name="Price M.N."/>
            <person name="Huang J."/>
            <person name="Chakraborty R."/>
            <person name="Arkin A.P."/>
            <person name="Deutschbauer A."/>
        </authorList>
    </citation>
    <scope>NUCLEOTIDE SEQUENCE [LARGE SCALE GENOMIC DNA]</scope>
    <source>
        <strain evidence="3">4G11</strain>
    </source>
</reference>
<sequence>MDPKAEPPILVIYAHPRPHLSRVNRPLAAALESLPGVTVHDLYTSYTDYDIDVVAEQRALARAGTLVLQFPVQWYSMPALLKLWVDDVLESGWAYGPGGTALRGKSMLVVASTGGHADSYGPDGTHGHSIEEYMLPLEQTAVLCGMSWLSPLVLHDANQADAQALAGHIGRVTGVLGGIADGARGVVTNAAAS</sequence>
<evidence type="ECO:0000259" key="2">
    <source>
        <dbReference type="Pfam" id="PF02525"/>
    </source>
</evidence>
<feature type="domain" description="Flavodoxin-like fold" evidence="2">
    <location>
        <begin position="9"/>
        <end position="168"/>
    </location>
</feature>
<dbReference type="EMBL" id="CP010536">
    <property type="protein sequence ID" value="AJG21303.1"/>
    <property type="molecule type" value="Genomic_DNA"/>
</dbReference>
<evidence type="ECO:0000313" key="4">
    <source>
        <dbReference type="Proteomes" id="UP000031843"/>
    </source>
</evidence>
<evidence type="ECO:0000256" key="1">
    <source>
        <dbReference type="ARBA" id="ARBA00023002"/>
    </source>
</evidence>
<gene>
    <name evidence="3" type="ORF">RR42_m3953</name>
</gene>
<organism evidence="3 4">
    <name type="scientific">Cupriavidus basilensis</name>
    <dbReference type="NCBI Taxonomy" id="68895"/>
    <lineage>
        <taxon>Bacteria</taxon>
        <taxon>Pseudomonadati</taxon>
        <taxon>Pseudomonadota</taxon>
        <taxon>Betaproteobacteria</taxon>
        <taxon>Burkholderiales</taxon>
        <taxon>Burkholderiaceae</taxon>
        <taxon>Cupriavidus</taxon>
    </lineage>
</organism>
<protein>
    <submittedName>
        <fullName evidence="3">Glutathione-regulated potassium-efflux system ancillary protein KefF</fullName>
    </submittedName>
</protein>